<feature type="transmembrane region" description="Helical" evidence="1">
    <location>
        <begin position="12"/>
        <end position="31"/>
    </location>
</feature>
<feature type="transmembrane region" description="Helical" evidence="1">
    <location>
        <begin position="342"/>
        <end position="361"/>
    </location>
</feature>
<protein>
    <recommendedName>
        <fullName evidence="3">Bacterial membrane protein YfhO</fullName>
    </recommendedName>
</protein>
<dbReference type="EMBL" id="UPXZ01000024">
    <property type="protein sequence ID" value="VBB45128.1"/>
    <property type="molecule type" value="Genomic_DNA"/>
</dbReference>
<feature type="transmembrane region" description="Helical" evidence="1">
    <location>
        <begin position="100"/>
        <end position="117"/>
    </location>
</feature>
<keyword evidence="1" id="KW-0472">Membrane</keyword>
<feature type="transmembrane region" description="Helical" evidence="1">
    <location>
        <begin position="445"/>
        <end position="466"/>
    </location>
</feature>
<sequence>MNKTILRSFIPHIAAILLFIVIAFVYFPSIIEGKQLVAHDTQGWKCMAQETVKYNESHDDVTLWTNSMFGGMPTYQISMTQPNNVLQYVERVFLTFPRPVSNLILYLIGFYILLLAFGVNPWLSIVGSIGFTFASYNFVIIAAGHNSKAMTIAYMAPLIGAVFLTFRRKKILGGLLTAFFLSLAIRANHIQILYYTFIILLIFGIVELIYSIKEKQINELLKTLGVLFIAAIVAIGMNATSLLTTYEYGKYTMRGSSNGLTSDTQNSQHGLNKDYITQWSYGKAETMTLLIPNFYGGASGGALSENSETAKHLQSLGVPESQTKEIISQMPLYWGSQPGTSGPVYLGAIIIFLFVMSFFLVDKRIKWWLLPVIALTLMLSWGRNFMWLTNIFVDYVPMYNKFRTVSMMLVATGFGITLLAVLALKEIFQGNIEKKRLLNALKISTIITGGICLILALIPSLAGSFVSANDAQFTGDYSFLKETLPLDRKALLRSDAWRSLAFIVLSAGVIWLYINDKLKKYVAISLLGFLIFIDLFFVAKRYLNDNNFERKSKVENLIKPTPADEMIMQDKSQYRVLDLTTDIFNDATPSYFHKNIGGYHAAKLRRYQELINMQMEKELRQLFGVFSRPATQETVNATLDSLGVLNMLNLKYIIISKENAPVINTHANGNAWFVNKIRIANDANDEMKLLGEINTKKELVVDKSLASVFPQTLVPDSSATIVLTSYAPNHLTYHFNSKTDQVAVFSEIYYDKGWKATINGKEATYTRVNYLLRGMALKAGNYDIDFRFDPQSYKIGNILALICSILLIGMFIGYIVLKKQKITSDKH</sequence>
<gene>
    <name evidence="2" type="ORF">TRIP_D300086</name>
</gene>
<evidence type="ECO:0000313" key="2">
    <source>
        <dbReference type="EMBL" id="VBB45128.1"/>
    </source>
</evidence>
<dbReference type="PANTHER" id="PTHR38454:SF1">
    <property type="entry name" value="INTEGRAL MEMBRANE PROTEIN"/>
    <property type="match status" value="1"/>
</dbReference>
<feature type="transmembrane region" description="Helical" evidence="1">
    <location>
        <begin position="521"/>
        <end position="543"/>
    </location>
</feature>
<proteinExistence type="predicted"/>
<evidence type="ECO:0000256" key="1">
    <source>
        <dbReference type="SAM" id="Phobius"/>
    </source>
</evidence>
<organism evidence="2">
    <name type="scientific">uncultured Paludibacter sp</name>
    <dbReference type="NCBI Taxonomy" id="497635"/>
    <lineage>
        <taxon>Bacteria</taxon>
        <taxon>Pseudomonadati</taxon>
        <taxon>Bacteroidota</taxon>
        <taxon>Bacteroidia</taxon>
        <taxon>Bacteroidales</taxon>
        <taxon>Paludibacteraceae</taxon>
        <taxon>Paludibacter</taxon>
        <taxon>environmental samples</taxon>
    </lineage>
</organism>
<feature type="transmembrane region" description="Helical" evidence="1">
    <location>
        <begin position="496"/>
        <end position="514"/>
    </location>
</feature>
<feature type="transmembrane region" description="Helical" evidence="1">
    <location>
        <begin position="798"/>
        <end position="817"/>
    </location>
</feature>
<keyword evidence="1" id="KW-0812">Transmembrane</keyword>
<feature type="transmembrane region" description="Helical" evidence="1">
    <location>
        <begin position="224"/>
        <end position="246"/>
    </location>
</feature>
<accession>A0A653AB24</accession>
<dbReference type="InterPro" id="IPR018580">
    <property type="entry name" value="Uncharacterised_YfhO"/>
</dbReference>
<feature type="transmembrane region" description="Helical" evidence="1">
    <location>
        <begin position="405"/>
        <end position="424"/>
    </location>
</feature>
<evidence type="ECO:0008006" key="3">
    <source>
        <dbReference type="Google" id="ProtNLM"/>
    </source>
</evidence>
<feature type="transmembrane region" description="Helical" evidence="1">
    <location>
        <begin position="171"/>
        <end position="187"/>
    </location>
</feature>
<dbReference type="AlphaFoldDB" id="A0A653AB24"/>
<dbReference type="Pfam" id="PF09586">
    <property type="entry name" value="YfhO"/>
    <property type="match status" value="1"/>
</dbReference>
<keyword evidence="1" id="KW-1133">Transmembrane helix</keyword>
<dbReference type="PANTHER" id="PTHR38454">
    <property type="entry name" value="INTEGRAL MEMBRANE PROTEIN-RELATED"/>
    <property type="match status" value="1"/>
</dbReference>
<feature type="transmembrane region" description="Helical" evidence="1">
    <location>
        <begin position="149"/>
        <end position="166"/>
    </location>
</feature>
<feature type="transmembrane region" description="Helical" evidence="1">
    <location>
        <begin position="122"/>
        <end position="143"/>
    </location>
</feature>
<feature type="transmembrane region" description="Helical" evidence="1">
    <location>
        <begin position="368"/>
        <end position="393"/>
    </location>
</feature>
<name>A0A653AB24_9BACT</name>
<reference evidence="2" key="1">
    <citation type="submission" date="2018-07" db="EMBL/GenBank/DDBJ databases">
        <authorList>
            <consortium name="Genoscope - CEA"/>
            <person name="William W."/>
        </authorList>
    </citation>
    <scope>NUCLEOTIDE SEQUENCE</scope>
    <source>
        <strain evidence="2">IK1</strain>
    </source>
</reference>
<feature type="transmembrane region" description="Helical" evidence="1">
    <location>
        <begin position="193"/>
        <end position="212"/>
    </location>
</feature>